<dbReference type="SMART" id="SM00320">
    <property type="entry name" value="WD40"/>
    <property type="match status" value="4"/>
</dbReference>
<feature type="repeat" description="WD" evidence="3">
    <location>
        <begin position="63"/>
        <end position="109"/>
    </location>
</feature>
<dbReference type="Pfam" id="PF00400">
    <property type="entry name" value="WD40"/>
    <property type="match status" value="4"/>
</dbReference>
<comment type="caution">
    <text evidence="5">The sequence shown here is derived from an EMBL/GenBank/DDBJ whole genome shotgun (WGS) entry which is preliminary data.</text>
</comment>
<keyword evidence="2" id="KW-0677">Repeat</keyword>
<evidence type="ECO:0000256" key="3">
    <source>
        <dbReference type="PROSITE-ProRule" id="PRU00221"/>
    </source>
</evidence>
<dbReference type="SUPFAM" id="SSF50978">
    <property type="entry name" value="WD40 repeat-like"/>
    <property type="match status" value="1"/>
</dbReference>
<dbReference type="InterPro" id="IPR001680">
    <property type="entry name" value="WD40_rpt"/>
</dbReference>
<dbReference type="PROSITE" id="PS50082">
    <property type="entry name" value="WD_REPEATS_2"/>
    <property type="match status" value="2"/>
</dbReference>
<feature type="compositionally biased region" description="Acidic residues" evidence="4">
    <location>
        <begin position="382"/>
        <end position="392"/>
    </location>
</feature>
<keyword evidence="1 3" id="KW-0853">WD repeat</keyword>
<gene>
    <name evidence="5" type="ORF">BD626DRAFT_482095</name>
</gene>
<dbReference type="PROSITE" id="PS50294">
    <property type="entry name" value="WD_REPEATS_REGION"/>
    <property type="match status" value="1"/>
</dbReference>
<sequence>MPSLTESPTLQHITRPECSTWIASEAYIMSIAALPSRYAIAPSAPSTSIDILDQTNLRIVQSLPGHTGGVTTLRTVSAIGGSNAPALVSSGRDGSVKMWDERSNAHSIKMTDLGKARAILCVDVSPDGLTVAGGTDLQGDDATILYWDPRQPAAPLRAHSSTHSDDITTLHFSPFDPSGKTLLSASSDGLLSVSNAAEDDEDEAVLHVANWGCSVSQADWVGARGTSPTITTNASGTDTPHAIWAASDMETFSTWSPELDPYTSFDIKAPAVQRIDRPWVTDYLIAGHSTGDASHPLALFVGSNEGDIALISPSSSASEPTTSWTLHKKWLHGHAGVVRSLLWDESNGVLVTGGEDSKLNVWSLNGTTMDDEGNGMNNGGNDMDDDGNEMDMDAPQMPYQSPGSSQGRKRSMSWDGEDELEGKRVRR</sequence>
<dbReference type="InterPro" id="IPR015943">
    <property type="entry name" value="WD40/YVTN_repeat-like_dom_sf"/>
</dbReference>
<dbReference type="OrthoDB" id="25131at2759"/>
<accession>A0A550CUU8</accession>
<keyword evidence="6" id="KW-1185">Reference proteome</keyword>
<evidence type="ECO:0000313" key="6">
    <source>
        <dbReference type="Proteomes" id="UP000320762"/>
    </source>
</evidence>
<dbReference type="Gene3D" id="2.130.10.10">
    <property type="entry name" value="YVTN repeat-like/Quinoprotein amine dehydrogenase"/>
    <property type="match status" value="2"/>
</dbReference>
<evidence type="ECO:0000313" key="5">
    <source>
        <dbReference type="EMBL" id="TRM68555.1"/>
    </source>
</evidence>
<dbReference type="Proteomes" id="UP000320762">
    <property type="component" value="Unassembled WGS sequence"/>
</dbReference>
<dbReference type="EMBL" id="VDMD01000002">
    <property type="protein sequence ID" value="TRM68555.1"/>
    <property type="molecule type" value="Genomic_DNA"/>
</dbReference>
<reference evidence="5 6" key="1">
    <citation type="journal article" date="2019" name="New Phytol.">
        <title>Comparative genomics reveals unique wood-decay strategies and fruiting body development in the Schizophyllaceae.</title>
        <authorList>
            <person name="Almasi E."/>
            <person name="Sahu N."/>
            <person name="Krizsan K."/>
            <person name="Balint B."/>
            <person name="Kovacs G.M."/>
            <person name="Kiss B."/>
            <person name="Cseklye J."/>
            <person name="Drula E."/>
            <person name="Henrissat B."/>
            <person name="Nagy I."/>
            <person name="Chovatia M."/>
            <person name="Adam C."/>
            <person name="LaButti K."/>
            <person name="Lipzen A."/>
            <person name="Riley R."/>
            <person name="Grigoriev I.V."/>
            <person name="Nagy L.G."/>
        </authorList>
    </citation>
    <scope>NUCLEOTIDE SEQUENCE [LARGE SCALE GENOMIC DNA]</scope>
    <source>
        <strain evidence="5 6">NL-1724</strain>
    </source>
</reference>
<feature type="region of interest" description="Disordered" evidence="4">
    <location>
        <begin position="368"/>
        <end position="427"/>
    </location>
</feature>
<dbReference type="PANTHER" id="PTHR22889">
    <property type="entry name" value="WD REPEAT-CONTAINING PROTEIN 89"/>
    <property type="match status" value="1"/>
</dbReference>
<dbReference type="InterPro" id="IPR036322">
    <property type="entry name" value="WD40_repeat_dom_sf"/>
</dbReference>
<feature type="repeat" description="WD" evidence="3">
    <location>
        <begin position="331"/>
        <end position="365"/>
    </location>
</feature>
<evidence type="ECO:0000256" key="4">
    <source>
        <dbReference type="SAM" id="MobiDB-lite"/>
    </source>
</evidence>
<name>A0A550CUU8_9AGAR</name>
<dbReference type="PANTHER" id="PTHR22889:SF0">
    <property type="entry name" value="WD REPEAT-CONTAINING PROTEIN 89"/>
    <property type="match status" value="1"/>
</dbReference>
<protein>
    <submittedName>
        <fullName evidence="5">WD40-repeat-containing domain protein</fullName>
    </submittedName>
</protein>
<dbReference type="AlphaFoldDB" id="A0A550CUU8"/>
<dbReference type="InterPro" id="IPR039328">
    <property type="entry name" value="WDR89"/>
</dbReference>
<evidence type="ECO:0000256" key="1">
    <source>
        <dbReference type="ARBA" id="ARBA00022574"/>
    </source>
</evidence>
<organism evidence="5 6">
    <name type="scientific">Schizophyllum amplum</name>
    <dbReference type="NCBI Taxonomy" id="97359"/>
    <lineage>
        <taxon>Eukaryota</taxon>
        <taxon>Fungi</taxon>
        <taxon>Dikarya</taxon>
        <taxon>Basidiomycota</taxon>
        <taxon>Agaricomycotina</taxon>
        <taxon>Agaricomycetes</taxon>
        <taxon>Agaricomycetidae</taxon>
        <taxon>Agaricales</taxon>
        <taxon>Schizophyllaceae</taxon>
        <taxon>Schizophyllum</taxon>
    </lineage>
</organism>
<dbReference type="STRING" id="97359.A0A550CUU8"/>
<proteinExistence type="predicted"/>
<evidence type="ECO:0000256" key="2">
    <source>
        <dbReference type="ARBA" id="ARBA00022737"/>
    </source>
</evidence>